<dbReference type="OrthoDB" id="3265206at2759"/>
<name>A0A0C3BYE8_PILCF</name>
<gene>
    <name evidence="1" type="ORF">PILCRDRAFT_133420</name>
</gene>
<evidence type="ECO:0000313" key="1">
    <source>
        <dbReference type="EMBL" id="KIM91573.1"/>
    </source>
</evidence>
<protein>
    <submittedName>
        <fullName evidence="1">Uncharacterized protein</fullName>
    </submittedName>
</protein>
<proteinExistence type="predicted"/>
<reference evidence="1 2" key="1">
    <citation type="submission" date="2014-04" db="EMBL/GenBank/DDBJ databases">
        <authorList>
            <consortium name="DOE Joint Genome Institute"/>
            <person name="Kuo A."/>
            <person name="Tarkka M."/>
            <person name="Buscot F."/>
            <person name="Kohler A."/>
            <person name="Nagy L.G."/>
            <person name="Floudas D."/>
            <person name="Copeland A."/>
            <person name="Barry K.W."/>
            <person name="Cichocki N."/>
            <person name="Veneault-Fourrey C."/>
            <person name="LaButti K."/>
            <person name="Lindquist E.A."/>
            <person name="Lipzen A."/>
            <person name="Lundell T."/>
            <person name="Morin E."/>
            <person name="Murat C."/>
            <person name="Sun H."/>
            <person name="Tunlid A."/>
            <person name="Henrissat B."/>
            <person name="Grigoriev I.V."/>
            <person name="Hibbett D.S."/>
            <person name="Martin F."/>
            <person name="Nordberg H.P."/>
            <person name="Cantor M.N."/>
            <person name="Hua S.X."/>
        </authorList>
    </citation>
    <scope>NUCLEOTIDE SEQUENCE [LARGE SCALE GENOMIC DNA]</scope>
    <source>
        <strain evidence="1 2">F 1598</strain>
    </source>
</reference>
<sequence>MVITVNIDLGTITQQLRESIGIIQDTKRSTLDKEEHARLCVYRALSVHPVLNAMKPPTQVLGDLDWYTELKSPLALLGGPFRKLGQNDHFRRTSNLGEQGRRTRIMMLLCWIIGHRLPQDKARQFISTTVGDALSTIETGDHADMLLQLHMVRKILEQLAKMIRTQLPLPKERNPFYGDDFVADDEDKLIPRAELWAYSQEEGEGLSPDEIYEFDVKHNPSILLRPLTSRVLVPQTKLSLLAIQWVTHNFGLGKKVFSRRDIDSTMFWNADPPPYIGRRPPPLA</sequence>
<dbReference type="Proteomes" id="UP000054166">
    <property type="component" value="Unassembled WGS sequence"/>
</dbReference>
<accession>A0A0C3BYE8</accession>
<dbReference type="AlphaFoldDB" id="A0A0C3BYE8"/>
<organism evidence="1 2">
    <name type="scientific">Piloderma croceum (strain F 1598)</name>
    <dbReference type="NCBI Taxonomy" id="765440"/>
    <lineage>
        <taxon>Eukaryota</taxon>
        <taxon>Fungi</taxon>
        <taxon>Dikarya</taxon>
        <taxon>Basidiomycota</taxon>
        <taxon>Agaricomycotina</taxon>
        <taxon>Agaricomycetes</taxon>
        <taxon>Agaricomycetidae</taxon>
        <taxon>Atheliales</taxon>
        <taxon>Atheliaceae</taxon>
        <taxon>Piloderma</taxon>
    </lineage>
</organism>
<dbReference type="HOGENOM" id="CLU_980440_0_0_1"/>
<evidence type="ECO:0000313" key="2">
    <source>
        <dbReference type="Proteomes" id="UP000054166"/>
    </source>
</evidence>
<reference evidence="2" key="2">
    <citation type="submission" date="2015-01" db="EMBL/GenBank/DDBJ databases">
        <title>Evolutionary Origins and Diversification of the Mycorrhizal Mutualists.</title>
        <authorList>
            <consortium name="DOE Joint Genome Institute"/>
            <consortium name="Mycorrhizal Genomics Consortium"/>
            <person name="Kohler A."/>
            <person name="Kuo A."/>
            <person name="Nagy L.G."/>
            <person name="Floudas D."/>
            <person name="Copeland A."/>
            <person name="Barry K.W."/>
            <person name="Cichocki N."/>
            <person name="Veneault-Fourrey C."/>
            <person name="LaButti K."/>
            <person name="Lindquist E.A."/>
            <person name="Lipzen A."/>
            <person name="Lundell T."/>
            <person name="Morin E."/>
            <person name="Murat C."/>
            <person name="Riley R."/>
            <person name="Ohm R."/>
            <person name="Sun H."/>
            <person name="Tunlid A."/>
            <person name="Henrissat B."/>
            <person name="Grigoriev I.V."/>
            <person name="Hibbett D.S."/>
            <person name="Martin F."/>
        </authorList>
    </citation>
    <scope>NUCLEOTIDE SEQUENCE [LARGE SCALE GENOMIC DNA]</scope>
    <source>
        <strain evidence="2">F 1598</strain>
    </source>
</reference>
<dbReference type="InParanoid" id="A0A0C3BYE8"/>
<keyword evidence="2" id="KW-1185">Reference proteome</keyword>
<dbReference type="EMBL" id="KN832971">
    <property type="protein sequence ID" value="KIM91573.1"/>
    <property type="molecule type" value="Genomic_DNA"/>
</dbReference>